<organism evidence="1 2">
    <name type="scientific">Salinimonas profundi</name>
    <dbReference type="NCBI Taxonomy" id="2729140"/>
    <lineage>
        <taxon>Bacteria</taxon>
        <taxon>Pseudomonadati</taxon>
        <taxon>Pseudomonadota</taxon>
        <taxon>Gammaproteobacteria</taxon>
        <taxon>Alteromonadales</taxon>
        <taxon>Alteromonadaceae</taxon>
        <taxon>Alteromonas/Salinimonas group</taxon>
        <taxon>Salinimonas</taxon>
    </lineage>
</organism>
<dbReference type="Proteomes" id="UP000624419">
    <property type="component" value="Unassembled WGS sequence"/>
</dbReference>
<name>A0ABR8LCW3_9ALTE</name>
<dbReference type="Pfam" id="PF08891">
    <property type="entry name" value="YfcL"/>
    <property type="match status" value="1"/>
</dbReference>
<evidence type="ECO:0000313" key="2">
    <source>
        <dbReference type="Proteomes" id="UP000624419"/>
    </source>
</evidence>
<accession>A0ABR8LCW3</accession>
<keyword evidence="2" id="KW-1185">Reference proteome</keyword>
<proteinExistence type="predicted"/>
<sequence length="100" mass="11190">MQPSPLAEPAFIDAVMHIENQLDNVVDHGSDDELFIASYLQGHFAVISRPLEMEQNATVALLDETVKESLQQAFNNNELEPDDQKKVTALWQQLIASAQQ</sequence>
<comment type="caution">
    <text evidence="1">The sequence shown here is derived from an EMBL/GenBank/DDBJ whole genome shotgun (WGS) entry which is preliminary data.</text>
</comment>
<gene>
    <name evidence="1" type="ORF">HHX48_00165</name>
</gene>
<dbReference type="EMBL" id="JABBXD010000001">
    <property type="protein sequence ID" value="MBD3584146.1"/>
    <property type="molecule type" value="Genomic_DNA"/>
</dbReference>
<evidence type="ECO:0000313" key="1">
    <source>
        <dbReference type="EMBL" id="MBD3584146.1"/>
    </source>
</evidence>
<dbReference type="InterPro" id="IPR014987">
    <property type="entry name" value="UPF_YfcL"/>
</dbReference>
<dbReference type="RefSeq" id="WP_191021630.1">
    <property type="nucleotide sequence ID" value="NZ_JABBXD010000001.1"/>
</dbReference>
<reference evidence="1 2" key="1">
    <citation type="submission" date="2020-04" db="EMBL/GenBank/DDBJ databases">
        <title>Salinimonas sp. HHU 13199.</title>
        <authorList>
            <person name="Cui X."/>
            <person name="Zhang D."/>
        </authorList>
    </citation>
    <scope>NUCLEOTIDE SEQUENCE [LARGE SCALE GENOMIC DNA]</scope>
    <source>
        <strain evidence="1 2">HHU 13199</strain>
    </source>
</reference>
<protein>
    <submittedName>
        <fullName evidence="1">YfcL family protein</fullName>
    </submittedName>
</protein>